<dbReference type="InterPro" id="IPR036844">
    <property type="entry name" value="Hint_dom_sf"/>
</dbReference>
<comment type="caution">
    <text evidence="3">The sequence shown here is derived from an EMBL/GenBank/DDBJ whole genome shotgun (WGS) entry which is preliminary data.</text>
</comment>
<gene>
    <name evidence="3" type="ORF">E4Z66_09195</name>
</gene>
<proteinExistence type="predicted"/>
<dbReference type="EMBL" id="SRKY01000002">
    <property type="protein sequence ID" value="THH37099.1"/>
    <property type="molecule type" value="Genomic_DNA"/>
</dbReference>
<feature type="domain" description="Hedgehog/Intein (Hint)" evidence="2">
    <location>
        <begin position="33"/>
        <end position="164"/>
    </location>
</feature>
<feature type="region of interest" description="Disordered" evidence="1">
    <location>
        <begin position="1"/>
        <end position="27"/>
    </location>
</feature>
<dbReference type="AlphaFoldDB" id="A0A4S4NCK0"/>
<dbReference type="RefSeq" id="WP_136462698.1">
    <property type="nucleotide sequence ID" value="NZ_SRKY01000002.1"/>
</dbReference>
<dbReference type="SUPFAM" id="SSF51294">
    <property type="entry name" value="Hedgehog/intein (Hint) domain"/>
    <property type="match status" value="1"/>
</dbReference>
<name>A0A4S4NCK0_9RHOB</name>
<dbReference type="OrthoDB" id="7685535at2"/>
<dbReference type="Proteomes" id="UP000306602">
    <property type="component" value="Unassembled WGS sequence"/>
</dbReference>
<organism evidence="3 4">
    <name type="scientific">Aliishimia ponticola</name>
    <dbReference type="NCBI Taxonomy" id="2499833"/>
    <lineage>
        <taxon>Bacteria</taxon>
        <taxon>Pseudomonadati</taxon>
        <taxon>Pseudomonadota</taxon>
        <taxon>Alphaproteobacteria</taxon>
        <taxon>Rhodobacterales</taxon>
        <taxon>Paracoccaceae</taxon>
        <taxon>Aliishimia</taxon>
    </lineage>
</organism>
<dbReference type="Pfam" id="PF13403">
    <property type="entry name" value="Hint_2"/>
    <property type="match status" value="1"/>
</dbReference>
<keyword evidence="4" id="KW-1185">Reference proteome</keyword>
<feature type="compositionally biased region" description="Basic and acidic residues" evidence="1">
    <location>
        <begin position="7"/>
        <end position="16"/>
    </location>
</feature>
<evidence type="ECO:0000256" key="1">
    <source>
        <dbReference type="SAM" id="MobiDB-lite"/>
    </source>
</evidence>
<accession>A0A4S4NCK0</accession>
<sequence>MFGWTTLEKEAPRRVAEPSGAFETESRDAGHALVAGTRIATGLGWRPIETVRRGDQVLTFDNGLQRVADVRRTSFRAAPSNARGETTPVIIPAGALGNRVEMRLLPGQGVLVESDEASDAMGDPFALVPAHTLVGYRNICHDAQTRDLEVVTICFDKPQVIYAEAGTLIYCPQATVDLLDVARPTYELLDIPSAEEIVNSMILEDITGASRQRELAAGFAA</sequence>
<evidence type="ECO:0000259" key="2">
    <source>
        <dbReference type="Pfam" id="PF13403"/>
    </source>
</evidence>
<reference evidence="3 4" key="1">
    <citation type="submission" date="2019-04" db="EMBL/GenBank/DDBJ databases">
        <title>Shimia ponticola sp. nov., isolated from seawater.</title>
        <authorList>
            <person name="Kim Y.-O."/>
            <person name="Yoon J.-H."/>
        </authorList>
    </citation>
    <scope>NUCLEOTIDE SEQUENCE [LARGE SCALE GENOMIC DNA]</scope>
    <source>
        <strain evidence="3 4">MYP11</strain>
    </source>
</reference>
<evidence type="ECO:0000313" key="4">
    <source>
        <dbReference type="Proteomes" id="UP000306602"/>
    </source>
</evidence>
<dbReference type="InterPro" id="IPR028992">
    <property type="entry name" value="Hedgehog/Intein_dom"/>
</dbReference>
<protein>
    <recommendedName>
        <fullName evidence="2">Hedgehog/Intein (Hint) domain-containing protein</fullName>
    </recommendedName>
</protein>
<evidence type="ECO:0000313" key="3">
    <source>
        <dbReference type="EMBL" id="THH37099.1"/>
    </source>
</evidence>